<dbReference type="HAMAP" id="MF_00362">
    <property type="entry name" value="Ribosomal_uL10"/>
    <property type="match status" value="1"/>
</dbReference>
<gene>
    <name evidence="5" type="primary">rplJ</name>
    <name evidence="6" type="ORF">ENL71_08445</name>
</gene>
<dbReference type="InterPro" id="IPR022973">
    <property type="entry name" value="Ribosomal_uL10_bac"/>
</dbReference>
<organism evidence="6">
    <name type="scientific">Caldicellulosiruptor owensensis</name>
    <dbReference type="NCBI Taxonomy" id="55205"/>
    <lineage>
        <taxon>Bacteria</taxon>
        <taxon>Bacillati</taxon>
        <taxon>Bacillota</taxon>
        <taxon>Bacillota incertae sedis</taxon>
        <taxon>Caldicellulosiruptorales</taxon>
        <taxon>Caldicellulosiruptoraceae</taxon>
        <taxon>Caldicellulosiruptor</taxon>
    </lineage>
</organism>
<dbReference type="NCBIfam" id="NF000955">
    <property type="entry name" value="PRK00099.1-1"/>
    <property type="match status" value="1"/>
</dbReference>
<dbReference type="CDD" id="cd05797">
    <property type="entry name" value="Ribosomal_L10"/>
    <property type="match status" value="1"/>
</dbReference>
<dbReference type="EMBL" id="DRUZ01000098">
    <property type="protein sequence ID" value="HHS02496.1"/>
    <property type="molecule type" value="Genomic_DNA"/>
</dbReference>
<name>A0A7C5Z573_9FIRM</name>
<comment type="subunit">
    <text evidence="5">Part of the ribosomal stalk of the 50S ribosomal subunit. The N-terminus interacts with L11 and the large rRNA to form the base of the stalk. The C-terminus forms an elongated spine to which L12 dimers bind in a sequential fashion forming a multimeric L10(L12)X complex.</text>
</comment>
<dbReference type="Pfam" id="PF00466">
    <property type="entry name" value="Ribosomal_L10"/>
    <property type="match status" value="1"/>
</dbReference>
<dbReference type="GO" id="GO:0070180">
    <property type="term" value="F:large ribosomal subunit rRNA binding"/>
    <property type="evidence" value="ECO:0007669"/>
    <property type="project" value="UniProtKB-UniRule"/>
</dbReference>
<evidence type="ECO:0000256" key="1">
    <source>
        <dbReference type="ARBA" id="ARBA00008889"/>
    </source>
</evidence>
<dbReference type="Gene3D" id="6.10.250.290">
    <property type="match status" value="1"/>
</dbReference>
<evidence type="ECO:0000256" key="4">
    <source>
        <dbReference type="ARBA" id="ARBA00035202"/>
    </source>
</evidence>
<dbReference type="Gene3D" id="3.30.70.1730">
    <property type="match status" value="1"/>
</dbReference>
<keyword evidence="3 5" id="KW-0687">Ribonucleoprotein</keyword>
<comment type="function">
    <text evidence="5">Forms part of the ribosomal stalk, playing a central role in the interaction of the ribosome with GTP-bound translation factors.</text>
</comment>
<evidence type="ECO:0000256" key="5">
    <source>
        <dbReference type="HAMAP-Rule" id="MF_00362"/>
    </source>
</evidence>
<sequence length="183" mass="20165">MGYKREVNLLAKSRAVKEQLLNEYKEKLSKAKAGVIVCNHGITVEQDTALRKKLREAGIEYKVVKKTLFTFAVRENNLSELEQFFEGPIAVAFSYDDPVKVAKILKEGAKDLEKLEIRGGFIEGKVISAKEVDALSKLPSREELVAKMLGGLNAPMSGLVYVLSGTIRKLVLALDAIAKKQSA</sequence>
<dbReference type="PANTHER" id="PTHR11560">
    <property type="entry name" value="39S RIBOSOMAL PROTEIN L10, MITOCHONDRIAL"/>
    <property type="match status" value="1"/>
</dbReference>
<dbReference type="GO" id="GO:1990904">
    <property type="term" value="C:ribonucleoprotein complex"/>
    <property type="evidence" value="ECO:0007669"/>
    <property type="project" value="UniProtKB-KW"/>
</dbReference>
<dbReference type="InterPro" id="IPR001790">
    <property type="entry name" value="Ribosomal_uL10"/>
</dbReference>
<dbReference type="InterPro" id="IPR047865">
    <property type="entry name" value="Ribosomal_uL10_bac_type"/>
</dbReference>
<comment type="similarity">
    <text evidence="1 5">Belongs to the universal ribosomal protein uL10 family.</text>
</comment>
<reference evidence="6" key="1">
    <citation type="journal article" date="2020" name="mSystems">
        <title>Genome- and Community-Level Interaction Insights into Carbon Utilization and Element Cycling Functions of Hydrothermarchaeota in Hydrothermal Sediment.</title>
        <authorList>
            <person name="Zhou Z."/>
            <person name="Liu Y."/>
            <person name="Xu W."/>
            <person name="Pan J."/>
            <person name="Luo Z.H."/>
            <person name="Li M."/>
        </authorList>
    </citation>
    <scope>NUCLEOTIDE SEQUENCE [LARGE SCALE GENOMIC DNA]</scope>
    <source>
        <strain evidence="6">SpSt-102</strain>
    </source>
</reference>
<comment type="caution">
    <text evidence="6">The sequence shown here is derived from an EMBL/GenBank/DDBJ whole genome shotgun (WGS) entry which is preliminary data.</text>
</comment>
<dbReference type="AlphaFoldDB" id="A0A7C5Z573"/>
<keyword evidence="2 5" id="KW-0689">Ribosomal protein</keyword>
<accession>A0A7C5Z573</accession>
<dbReference type="SUPFAM" id="SSF160369">
    <property type="entry name" value="Ribosomal protein L10-like"/>
    <property type="match status" value="1"/>
</dbReference>
<dbReference type="GO" id="GO:0005840">
    <property type="term" value="C:ribosome"/>
    <property type="evidence" value="ECO:0007669"/>
    <property type="project" value="UniProtKB-KW"/>
</dbReference>
<proteinExistence type="inferred from homology"/>
<evidence type="ECO:0000313" key="6">
    <source>
        <dbReference type="EMBL" id="HHS02496.1"/>
    </source>
</evidence>
<dbReference type="GO" id="GO:0006412">
    <property type="term" value="P:translation"/>
    <property type="evidence" value="ECO:0007669"/>
    <property type="project" value="UniProtKB-UniRule"/>
</dbReference>
<protein>
    <recommendedName>
        <fullName evidence="4 5">Large ribosomal subunit protein uL10</fullName>
    </recommendedName>
</protein>
<evidence type="ECO:0000256" key="2">
    <source>
        <dbReference type="ARBA" id="ARBA00022980"/>
    </source>
</evidence>
<keyword evidence="5" id="KW-0699">rRNA-binding</keyword>
<dbReference type="InterPro" id="IPR043141">
    <property type="entry name" value="Ribosomal_uL10-like_sf"/>
</dbReference>
<keyword evidence="5" id="KW-0694">RNA-binding</keyword>
<evidence type="ECO:0000256" key="3">
    <source>
        <dbReference type="ARBA" id="ARBA00023274"/>
    </source>
</evidence>